<dbReference type="InterPro" id="IPR036291">
    <property type="entry name" value="NAD(P)-bd_dom_sf"/>
</dbReference>
<keyword evidence="2" id="KW-1185">Reference proteome</keyword>
<accession>A0ABP9BGC4</accession>
<gene>
    <name evidence="1" type="ORF">GCM10023231_24240</name>
</gene>
<dbReference type="PANTHER" id="PTHR43975:SF2">
    <property type="entry name" value="EG:BACR7A4.14 PROTEIN-RELATED"/>
    <property type="match status" value="1"/>
</dbReference>
<dbReference type="EMBL" id="BAABIQ010000036">
    <property type="protein sequence ID" value="GAA4795009.1"/>
    <property type="molecule type" value="Genomic_DNA"/>
</dbReference>
<dbReference type="InterPro" id="IPR002347">
    <property type="entry name" value="SDR_fam"/>
</dbReference>
<dbReference type="Proteomes" id="UP001501411">
    <property type="component" value="Unassembled WGS sequence"/>
</dbReference>
<organism evidence="1 2">
    <name type="scientific">Olivibacter ginsenosidimutans</name>
    <dbReference type="NCBI Taxonomy" id="1176537"/>
    <lineage>
        <taxon>Bacteria</taxon>
        <taxon>Pseudomonadati</taxon>
        <taxon>Bacteroidota</taxon>
        <taxon>Sphingobacteriia</taxon>
        <taxon>Sphingobacteriales</taxon>
        <taxon>Sphingobacteriaceae</taxon>
        <taxon>Olivibacter</taxon>
    </lineage>
</organism>
<dbReference type="RefSeq" id="WP_345232052.1">
    <property type="nucleotide sequence ID" value="NZ_BAABIQ010000036.1"/>
</dbReference>
<dbReference type="Pfam" id="PF13561">
    <property type="entry name" value="adh_short_C2"/>
    <property type="match status" value="1"/>
</dbReference>
<name>A0ABP9BGC4_9SPHI</name>
<evidence type="ECO:0000313" key="2">
    <source>
        <dbReference type="Proteomes" id="UP001501411"/>
    </source>
</evidence>
<evidence type="ECO:0008006" key="3">
    <source>
        <dbReference type="Google" id="ProtNLM"/>
    </source>
</evidence>
<evidence type="ECO:0000313" key="1">
    <source>
        <dbReference type="EMBL" id="GAA4795009.1"/>
    </source>
</evidence>
<sequence>MNNLVKDKVVVITGGNSGIGYATAKAFSNLNANVLITGKREEALKKVSEDTGIKSILANQSVMADIDNLATAMQSKFGIDEATLEVIKRQMIGQVPLGKMGTPEDVAKLVVYLSDNNSSSFITGAEFFIDGGMAL</sequence>
<dbReference type="SUPFAM" id="SSF51735">
    <property type="entry name" value="NAD(P)-binding Rossmann-fold domains"/>
    <property type="match status" value="1"/>
</dbReference>
<reference evidence="2" key="1">
    <citation type="journal article" date="2019" name="Int. J. Syst. Evol. Microbiol.">
        <title>The Global Catalogue of Microorganisms (GCM) 10K type strain sequencing project: providing services to taxonomists for standard genome sequencing and annotation.</title>
        <authorList>
            <consortium name="The Broad Institute Genomics Platform"/>
            <consortium name="The Broad Institute Genome Sequencing Center for Infectious Disease"/>
            <person name="Wu L."/>
            <person name="Ma J."/>
        </authorList>
    </citation>
    <scope>NUCLEOTIDE SEQUENCE [LARGE SCALE GENOMIC DNA]</scope>
    <source>
        <strain evidence="2">JCM 18200</strain>
    </source>
</reference>
<dbReference type="Gene3D" id="3.40.50.720">
    <property type="entry name" value="NAD(P)-binding Rossmann-like Domain"/>
    <property type="match status" value="2"/>
</dbReference>
<protein>
    <recommendedName>
        <fullName evidence="3">SDR family oxidoreductase</fullName>
    </recommendedName>
</protein>
<dbReference type="Pfam" id="PF00106">
    <property type="entry name" value="adh_short"/>
    <property type="match status" value="1"/>
</dbReference>
<proteinExistence type="predicted"/>
<dbReference type="PANTHER" id="PTHR43975">
    <property type="entry name" value="ZGC:101858"/>
    <property type="match status" value="1"/>
</dbReference>
<comment type="caution">
    <text evidence="1">The sequence shown here is derived from an EMBL/GenBank/DDBJ whole genome shotgun (WGS) entry which is preliminary data.</text>
</comment>